<feature type="chain" id="PRO_5030660099" evidence="2">
    <location>
        <begin position="23"/>
        <end position="218"/>
    </location>
</feature>
<name>A0A7W9MIK0_9ACTN</name>
<dbReference type="EMBL" id="JACHMP010000001">
    <property type="protein sequence ID" value="MBB5821608.1"/>
    <property type="molecule type" value="Genomic_DNA"/>
</dbReference>
<evidence type="ECO:0000256" key="1">
    <source>
        <dbReference type="SAM" id="MobiDB-lite"/>
    </source>
</evidence>
<feature type="domain" description="DUF305" evidence="3">
    <location>
        <begin position="72"/>
        <end position="214"/>
    </location>
</feature>
<reference evidence="4 5" key="1">
    <citation type="submission" date="2020-08" db="EMBL/GenBank/DDBJ databases">
        <title>Sequencing the genomes of 1000 actinobacteria strains.</title>
        <authorList>
            <person name="Klenk H.-P."/>
        </authorList>
    </citation>
    <scope>NUCLEOTIDE SEQUENCE [LARGE SCALE GENOMIC DNA]</scope>
    <source>
        <strain evidence="4 5">DSM 46887</strain>
    </source>
</reference>
<sequence length="218" mass="22618">MRRMVPAALLGVLLLAGCGAHSIHELRGGAGHGAHGAAGRGTSAGTGHGEHGGVPPGSPVRTAAGAVFNAADVMFLQMMVPHNGQGVELVRLARERPVRPEVRRLAEAIGATQEHEAASMAGLLRTWGRPATAEDDEHAAHGGMPEISEEEIAALTGAPPAEFERRFLNMLIAQQDDAAQMARAALAGGLNSQVREMAGRVDASRTAQISQMIGLLGR</sequence>
<dbReference type="Proteomes" id="UP000540685">
    <property type="component" value="Unassembled WGS sequence"/>
</dbReference>
<dbReference type="RefSeq" id="WP_184541177.1">
    <property type="nucleotide sequence ID" value="NZ_JACHMP010000001.1"/>
</dbReference>
<protein>
    <submittedName>
        <fullName evidence="4">Uncharacterized protein (DUF305 family)</fullName>
    </submittedName>
</protein>
<dbReference type="Pfam" id="PF03713">
    <property type="entry name" value="DUF305"/>
    <property type="match status" value="1"/>
</dbReference>
<feature type="signal peptide" evidence="2">
    <location>
        <begin position="1"/>
        <end position="22"/>
    </location>
</feature>
<organism evidence="4 5">
    <name type="scientific">Streptosporangium becharense</name>
    <dbReference type="NCBI Taxonomy" id="1816182"/>
    <lineage>
        <taxon>Bacteria</taxon>
        <taxon>Bacillati</taxon>
        <taxon>Actinomycetota</taxon>
        <taxon>Actinomycetes</taxon>
        <taxon>Streptosporangiales</taxon>
        <taxon>Streptosporangiaceae</taxon>
        <taxon>Streptosporangium</taxon>
    </lineage>
</organism>
<feature type="region of interest" description="Disordered" evidence="1">
    <location>
        <begin position="30"/>
        <end position="60"/>
    </location>
</feature>
<comment type="caution">
    <text evidence="4">The sequence shown here is derived from an EMBL/GenBank/DDBJ whole genome shotgun (WGS) entry which is preliminary data.</text>
</comment>
<evidence type="ECO:0000256" key="2">
    <source>
        <dbReference type="SAM" id="SignalP"/>
    </source>
</evidence>
<dbReference type="PANTHER" id="PTHR36933:SF1">
    <property type="entry name" value="SLL0788 PROTEIN"/>
    <property type="match status" value="1"/>
</dbReference>
<keyword evidence="2" id="KW-0732">Signal</keyword>
<dbReference type="InterPro" id="IPR005183">
    <property type="entry name" value="DUF305_CopM-like"/>
</dbReference>
<accession>A0A7W9MIK0</accession>
<feature type="compositionally biased region" description="Gly residues" evidence="1">
    <location>
        <begin position="30"/>
        <end position="55"/>
    </location>
</feature>
<evidence type="ECO:0000313" key="4">
    <source>
        <dbReference type="EMBL" id="MBB5821608.1"/>
    </source>
</evidence>
<dbReference type="AlphaFoldDB" id="A0A7W9MIK0"/>
<evidence type="ECO:0000259" key="3">
    <source>
        <dbReference type="Pfam" id="PF03713"/>
    </source>
</evidence>
<evidence type="ECO:0000313" key="5">
    <source>
        <dbReference type="Proteomes" id="UP000540685"/>
    </source>
</evidence>
<proteinExistence type="predicted"/>
<dbReference type="Gene3D" id="1.20.1260.10">
    <property type="match status" value="1"/>
</dbReference>
<dbReference type="PANTHER" id="PTHR36933">
    <property type="entry name" value="SLL0788 PROTEIN"/>
    <property type="match status" value="1"/>
</dbReference>
<dbReference type="InterPro" id="IPR012347">
    <property type="entry name" value="Ferritin-like"/>
</dbReference>
<keyword evidence="5" id="KW-1185">Reference proteome</keyword>
<gene>
    <name evidence="4" type="ORF">F4562_004670</name>
</gene>
<dbReference type="PROSITE" id="PS51257">
    <property type="entry name" value="PROKAR_LIPOPROTEIN"/>
    <property type="match status" value="1"/>
</dbReference>